<dbReference type="GO" id="GO:0071763">
    <property type="term" value="P:nuclear membrane organization"/>
    <property type="evidence" value="ECO:0007669"/>
    <property type="project" value="TreeGrafter"/>
</dbReference>
<gene>
    <name evidence="12" type="ORF">C1SCF055_LOCUS28432</name>
</gene>
<dbReference type="EMBL" id="CAMXCT030003112">
    <property type="protein sequence ID" value="CAL4789794.1"/>
    <property type="molecule type" value="Genomic_DNA"/>
</dbReference>
<keyword evidence="7 11" id="KW-1133">Transmembrane helix</keyword>
<dbReference type="AlphaFoldDB" id="A0A9P1D1A7"/>
<evidence type="ECO:0000313" key="14">
    <source>
        <dbReference type="Proteomes" id="UP001152797"/>
    </source>
</evidence>
<evidence type="ECO:0000256" key="2">
    <source>
        <dbReference type="ARBA" id="ARBA00004259"/>
    </source>
</evidence>
<sequence>MGEDGPGSKMWNAFCSMCVGMVVFPLSLYLLGSNEQQYMCTHKSIIFADQKSKVIQCDQPDLADGIAFMSCPIKEDSLMTFNGVSFGATGIGNAIHFKSAAAAMKAEMFQCVEYSKEEKIGNTSVKVYSYKMEWKDSLIDVYKFSWTAQAITARDYGCPGLTPGQGGHIWPSNVPRGTVQHYAPEVRAGPLIIDSELMRGGYASGLSINFATPVNLNEFRGSFEGFDQLPMTKLVQSMIQPAAHHASNWYTQVVKNPVFTNAGAGGAGGPASHPGGHHPAPHHGRRLFDFTNPFGHTVKTMDMSSVGPHNAAIDGSGTYVITCQQQRIGCIRIQFFKNWDTIVTMVSAVQGGSTLPVDVPSSWGCGTDKFQALEGGEESKSSFFSMMEESNTSTTWMMRVFGLLLTWAAVYCCFAPIAGAIDVVGDCIRGIPCLGQFLEDLLEGMVTCILCVVSCGFGCSCGLFVIAVVWLYMRPLIGGGLMLFCAALAAGAYFLGQGSKNKDSRNLVSELVPMTEGNNPA</sequence>
<name>A0A9P1D1A7_9DINO</name>
<evidence type="ECO:0000256" key="6">
    <source>
        <dbReference type="ARBA" id="ARBA00022824"/>
    </source>
</evidence>
<comment type="caution">
    <text evidence="12">The sequence shown here is derived from an EMBL/GenBank/DDBJ whole genome shotgun (WGS) entry which is preliminary data.</text>
</comment>
<keyword evidence="5 11" id="KW-0812">Transmembrane</keyword>
<keyword evidence="6" id="KW-0256">Endoplasmic reticulum</keyword>
<evidence type="ECO:0000313" key="12">
    <source>
        <dbReference type="EMBL" id="CAI4002482.1"/>
    </source>
</evidence>
<dbReference type="GO" id="GO:0005637">
    <property type="term" value="C:nuclear inner membrane"/>
    <property type="evidence" value="ECO:0007669"/>
    <property type="project" value="TreeGrafter"/>
</dbReference>
<dbReference type="InterPro" id="IPR012430">
    <property type="entry name" value="TMEM43_fam"/>
</dbReference>
<evidence type="ECO:0000256" key="10">
    <source>
        <dbReference type="SAM" id="MobiDB-lite"/>
    </source>
</evidence>
<comment type="subcellular location">
    <subcellularLocation>
        <location evidence="1">Endomembrane system</location>
        <topology evidence="1">Multi-pass membrane protein</topology>
    </subcellularLocation>
    <subcellularLocation>
        <location evidence="3">Endoplasmic reticulum membrane</location>
    </subcellularLocation>
    <subcellularLocation>
        <location evidence="2">Nucleus envelope</location>
    </subcellularLocation>
</comment>
<feature type="transmembrane region" description="Helical" evidence="11">
    <location>
        <begin position="12"/>
        <end position="32"/>
    </location>
</feature>
<comment type="similarity">
    <text evidence="4">Belongs to the TMEM43 family.</text>
</comment>
<evidence type="ECO:0000256" key="5">
    <source>
        <dbReference type="ARBA" id="ARBA00022692"/>
    </source>
</evidence>
<reference evidence="13" key="2">
    <citation type="submission" date="2024-04" db="EMBL/GenBank/DDBJ databases">
        <authorList>
            <person name="Chen Y."/>
            <person name="Shah S."/>
            <person name="Dougan E. K."/>
            <person name="Thang M."/>
            <person name="Chan C."/>
        </authorList>
    </citation>
    <scope>NUCLEOTIDE SEQUENCE [LARGE SCALE GENOMIC DNA]</scope>
</reference>
<dbReference type="PANTHER" id="PTHR13416">
    <property type="match status" value="1"/>
</dbReference>
<evidence type="ECO:0000256" key="3">
    <source>
        <dbReference type="ARBA" id="ARBA00004586"/>
    </source>
</evidence>
<protein>
    <recommendedName>
        <fullName evidence="15">Transmembrane protein</fullName>
    </recommendedName>
</protein>
<keyword evidence="8 11" id="KW-0472">Membrane</keyword>
<keyword evidence="9" id="KW-0539">Nucleus</keyword>
<evidence type="ECO:0000256" key="8">
    <source>
        <dbReference type="ARBA" id="ARBA00023136"/>
    </source>
</evidence>
<reference evidence="12" key="1">
    <citation type="submission" date="2022-10" db="EMBL/GenBank/DDBJ databases">
        <authorList>
            <person name="Chen Y."/>
            <person name="Dougan E. K."/>
            <person name="Chan C."/>
            <person name="Rhodes N."/>
            <person name="Thang M."/>
        </authorList>
    </citation>
    <scope>NUCLEOTIDE SEQUENCE</scope>
</reference>
<evidence type="ECO:0000256" key="9">
    <source>
        <dbReference type="ARBA" id="ARBA00023242"/>
    </source>
</evidence>
<evidence type="ECO:0000256" key="7">
    <source>
        <dbReference type="ARBA" id="ARBA00022989"/>
    </source>
</evidence>
<feature type="region of interest" description="Disordered" evidence="10">
    <location>
        <begin position="261"/>
        <end position="283"/>
    </location>
</feature>
<dbReference type="EMBL" id="CAMXCT020003112">
    <property type="protein sequence ID" value="CAL1155857.1"/>
    <property type="molecule type" value="Genomic_DNA"/>
</dbReference>
<dbReference type="Proteomes" id="UP001152797">
    <property type="component" value="Unassembled WGS sequence"/>
</dbReference>
<evidence type="ECO:0000256" key="11">
    <source>
        <dbReference type="SAM" id="Phobius"/>
    </source>
</evidence>
<evidence type="ECO:0000256" key="4">
    <source>
        <dbReference type="ARBA" id="ARBA00006627"/>
    </source>
</evidence>
<dbReference type="Pfam" id="PF07787">
    <property type="entry name" value="TMEM43"/>
    <property type="match status" value="1"/>
</dbReference>
<feature type="transmembrane region" description="Helical" evidence="11">
    <location>
        <begin position="445"/>
        <end position="470"/>
    </location>
</feature>
<evidence type="ECO:0000256" key="1">
    <source>
        <dbReference type="ARBA" id="ARBA00004127"/>
    </source>
</evidence>
<accession>A0A9P1D1A7</accession>
<organism evidence="12">
    <name type="scientific">Cladocopium goreaui</name>
    <dbReference type="NCBI Taxonomy" id="2562237"/>
    <lineage>
        <taxon>Eukaryota</taxon>
        <taxon>Sar</taxon>
        <taxon>Alveolata</taxon>
        <taxon>Dinophyceae</taxon>
        <taxon>Suessiales</taxon>
        <taxon>Symbiodiniaceae</taxon>
        <taxon>Cladocopium</taxon>
    </lineage>
</organism>
<dbReference type="EMBL" id="CAMXCT010003112">
    <property type="protein sequence ID" value="CAI4002482.1"/>
    <property type="molecule type" value="Genomic_DNA"/>
</dbReference>
<dbReference type="GO" id="GO:0005789">
    <property type="term" value="C:endoplasmic reticulum membrane"/>
    <property type="evidence" value="ECO:0007669"/>
    <property type="project" value="UniProtKB-SubCell"/>
</dbReference>
<feature type="transmembrane region" description="Helical" evidence="11">
    <location>
        <begin position="396"/>
        <end position="424"/>
    </location>
</feature>
<proteinExistence type="inferred from homology"/>
<dbReference type="GO" id="GO:0006629">
    <property type="term" value="P:lipid metabolic process"/>
    <property type="evidence" value="ECO:0007669"/>
    <property type="project" value="TreeGrafter"/>
</dbReference>
<evidence type="ECO:0008006" key="15">
    <source>
        <dbReference type="Google" id="ProtNLM"/>
    </source>
</evidence>
<dbReference type="PANTHER" id="PTHR13416:SF2">
    <property type="entry name" value="TRANSMEMBRANE PROTEIN 43"/>
    <property type="match status" value="1"/>
</dbReference>
<keyword evidence="14" id="KW-1185">Reference proteome</keyword>
<evidence type="ECO:0000313" key="13">
    <source>
        <dbReference type="EMBL" id="CAL1155857.1"/>
    </source>
</evidence>
<feature type="transmembrane region" description="Helical" evidence="11">
    <location>
        <begin position="476"/>
        <end position="495"/>
    </location>
</feature>